<dbReference type="Gene3D" id="2.60.40.1120">
    <property type="entry name" value="Carboxypeptidase-like, regulatory domain"/>
    <property type="match status" value="1"/>
</dbReference>
<dbReference type="InterPro" id="IPR036942">
    <property type="entry name" value="Beta-barrel_TonB_sf"/>
</dbReference>
<keyword evidence="6" id="KW-1185">Reference proteome</keyword>
<evidence type="ECO:0000256" key="1">
    <source>
        <dbReference type="ARBA" id="ARBA00004442"/>
    </source>
</evidence>
<keyword evidence="5" id="KW-0675">Receptor</keyword>
<dbReference type="EMBL" id="CBXV010000008">
    <property type="protein sequence ID" value="CDM66804.1"/>
    <property type="molecule type" value="Genomic_DNA"/>
</dbReference>
<protein>
    <submittedName>
        <fullName evidence="5">Outer membrane receptor protein</fullName>
    </submittedName>
</protein>
<dbReference type="SUPFAM" id="SSF49464">
    <property type="entry name" value="Carboxypeptidase regulatory domain-like"/>
    <property type="match status" value="1"/>
</dbReference>
<organism evidence="5 6">
    <name type="scientific">Pyrinomonas methylaliphatogenes</name>
    <dbReference type="NCBI Taxonomy" id="454194"/>
    <lineage>
        <taxon>Bacteria</taxon>
        <taxon>Pseudomonadati</taxon>
        <taxon>Acidobacteriota</taxon>
        <taxon>Blastocatellia</taxon>
        <taxon>Blastocatellales</taxon>
        <taxon>Pyrinomonadaceae</taxon>
        <taxon>Pyrinomonas</taxon>
    </lineage>
</organism>
<evidence type="ECO:0000256" key="4">
    <source>
        <dbReference type="SAM" id="SignalP"/>
    </source>
</evidence>
<evidence type="ECO:0000313" key="5">
    <source>
        <dbReference type="EMBL" id="CDM66804.1"/>
    </source>
</evidence>
<evidence type="ECO:0000256" key="2">
    <source>
        <dbReference type="ARBA" id="ARBA00023136"/>
    </source>
</evidence>
<dbReference type="GO" id="GO:0009279">
    <property type="term" value="C:cell outer membrane"/>
    <property type="evidence" value="ECO:0007669"/>
    <property type="project" value="UniProtKB-SubCell"/>
</dbReference>
<proteinExistence type="predicted"/>
<reference evidence="5 6" key="2">
    <citation type="submission" date="2015-01" db="EMBL/GenBank/DDBJ databases">
        <title>Complete genome sequence of Pyrinomonas methylaliphatogenes type strain K22T.</title>
        <authorList>
            <person name="Lee K.C.Y."/>
            <person name="Power J.F."/>
            <person name="Dunfield P.F."/>
            <person name="Morgan X.C."/>
            <person name="Huttenhower C."/>
            <person name="Stott M.B."/>
        </authorList>
    </citation>
    <scope>NUCLEOTIDE SEQUENCE [LARGE SCALE GENOMIC DNA]</scope>
    <source>
        <strain evidence="5 6">K22</strain>
    </source>
</reference>
<dbReference type="Gene3D" id="2.40.170.20">
    <property type="entry name" value="TonB-dependent receptor, beta-barrel domain"/>
    <property type="match status" value="1"/>
</dbReference>
<keyword evidence="4" id="KW-0732">Signal</keyword>
<evidence type="ECO:0000256" key="3">
    <source>
        <dbReference type="ARBA" id="ARBA00023237"/>
    </source>
</evidence>
<sequence length="573" mass="61489" precursor="true">MRRSRLPFSAAAILSALLLCLSPAHEIASRNRPLGIIAGSVCDDRGRPLAGALIVLLREGAETVVQKTRSSSDGTFRLRVLPGRYILRAIADGFNEARFASVEISPSSELIYRFNLEPVGSNRTLPERRADRNEPKWRLRLANGRRSIFNLEEGQSTKVQVAEGEGEPREGLRKEGRTTSGVVETYYAASDAPFTPGFPGLNFAMATPVAQDVALILVGQVAPGAGARFEATARKRVDHHLVSVGLGGAQAKAISADDEGAKAKGEAIGQLSVRAVDEWLVRDGIVVVLGLDYSHFAGAGGLNVFAPRVGLQFDANSRTRIHAAYAPAEREAQTAAPLEGGATSFKRFEAQPVALVDGRAVVERSRRFEVGLERVLDERSRIEATAFFDTVDGRGLGLMGVPIAAFANEAGAELIRIANQQGAARGMRVIYTRRISHALSASAGYSFGQGQELAAEGLTNPEKLFRPGFFQTLAAQLDADLGRGTCVRTVFRFSPRATVFAIDPFAGRLAVYDPSLSILVTQELPTFGLPVRAEAVLDARNVLNVLPSADDGETVIFLSSLPRSVRGGISIRF</sequence>
<comment type="subcellular location">
    <subcellularLocation>
        <location evidence="1">Cell outer membrane</location>
    </subcellularLocation>
</comment>
<feature type="chain" id="PRO_5002110470" evidence="4">
    <location>
        <begin position="27"/>
        <end position="573"/>
    </location>
</feature>
<dbReference type="AlphaFoldDB" id="A0A0B6X2M1"/>
<dbReference type="OrthoDB" id="102259at2"/>
<dbReference type="Proteomes" id="UP000031518">
    <property type="component" value="Unassembled WGS sequence"/>
</dbReference>
<dbReference type="SUPFAM" id="SSF56935">
    <property type="entry name" value="Porins"/>
    <property type="match status" value="1"/>
</dbReference>
<name>A0A0B6X2M1_9BACT</name>
<keyword evidence="2" id="KW-0472">Membrane</keyword>
<dbReference type="Pfam" id="PF13620">
    <property type="entry name" value="CarboxypepD_reg"/>
    <property type="match status" value="1"/>
</dbReference>
<keyword evidence="3" id="KW-0998">Cell outer membrane</keyword>
<evidence type="ECO:0000313" key="6">
    <source>
        <dbReference type="Proteomes" id="UP000031518"/>
    </source>
</evidence>
<feature type="signal peptide" evidence="4">
    <location>
        <begin position="1"/>
        <end position="26"/>
    </location>
</feature>
<dbReference type="InterPro" id="IPR008969">
    <property type="entry name" value="CarboxyPept-like_regulatory"/>
</dbReference>
<gene>
    <name evidence="5" type="ORF">PYK22_02842</name>
</gene>
<dbReference type="RefSeq" id="WP_083437875.1">
    <property type="nucleotide sequence ID" value="NZ_CBXV010000008.1"/>
</dbReference>
<reference evidence="5 6" key="1">
    <citation type="submission" date="2013-12" db="EMBL/GenBank/DDBJ databases">
        <authorList>
            <person name="Stott M."/>
        </authorList>
    </citation>
    <scope>NUCLEOTIDE SEQUENCE [LARGE SCALE GENOMIC DNA]</scope>
    <source>
        <strain evidence="5 6">K22</strain>
    </source>
</reference>
<accession>A0A0B6X2M1</accession>